<evidence type="ECO:0000259" key="3">
    <source>
        <dbReference type="PROSITE" id="PS50128"/>
    </source>
</evidence>
<dbReference type="GO" id="GO:0006397">
    <property type="term" value="P:mRNA processing"/>
    <property type="evidence" value="ECO:0007669"/>
    <property type="project" value="UniProtKB-KW"/>
</dbReference>
<feature type="domain" description="SURP motif" evidence="3">
    <location>
        <begin position="103"/>
        <end position="141"/>
    </location>
</feature>
<dbReference type="Pfam" id="PF00240">
    <property type="entry name" value="ubiquitin"/>
    <property type="match status" value="1"/>
</dbReference>
<dbReference type="PANTHER" id="PTHR15316">
    <property type="entry name" value="SPLICEOSOME ASSOCIATED PROTEIN 114/SWAP SPLICING FACTOR-RELATED"/>
    <property type="match status" value="1"/>
</dbReference>
<dbReference type="PROSITE" id="PS50128">
    <property type="entry name" value="SURP"/>
    <property type="match status" value="2"/>
</dbReference>
<dbReference type="InterPro" id="IPR029071">
    <property type="entry name" value="Ubiquitin-like_domsf"/>
</dbReference>
<dbReference type="EMBL" id="JBANAX010000720">
    <property type="protein sequence ID" value="KAL1195697.1"/>
    <property type="molecule type" value="Genomic_DNA"/>
</dbReference>
<evidence type="ECO:0000256" key="1">
    <source>
        <dbReference type="ARBA" id="ARBA00022664"/>
    </source>
</evidence>
<dbReference type="SUPFAM" id="SSF109905">
    <property type="entry name" value="Surp module (SWAP domain)"/>
    <property type="match status" value="2"/>
</dbReference>
<proteinExistence type="predicted"/>
<protein>
    <submittedName>
        <fullName evidence="4">Splicing factor 3A subunit 1</fullName>
    </submittedName>
</protein>
<reference evidence="4 5" key="1">
    <citation type="submission" date="2024-04" db="EMBL/GenBank/DDBJ databases">
        <title>Genome assembly C_amara_ONT_v2.</title>
        <authorList>
            <person name="Yant L."/>
            <person name="Moore C."/>
            <person name="Slenker M."/>
        </authorList>
    </citation>
    <scope>NUCLEOTIDE SEQUENCE [LARGE SCALE GENOMIC DNA]</scope>
    <source>
        <tissue evidence="4">Leaf</tissue>
    </source>
</reference>
<dbReference type="PANTHER" id="PTHR15316:SF1">
    <property type="entry name" value="SPLICING FACTOR 3A SUBUNIT 1"/>
    <property type="match status" value="1"/>
</dbReference>
<evidence type="ECO:0000313" key="4">
    <source>
        <dbReference type="EMBL" id="KAL1195697.1"/>
    </source>
</evidence>
<dbReference type="InterPro" id="IPR035967">
    <property type="entry name" value="SWAP/Surp_sf"/>
</dbReference>
<dbReference type="SUPFAM" id="SSF54236">
    <property type="entry name" value="Ubiquitin-like"/>
    <property type="match status" value="1"/>
</dbReference>
<dbReference type="SMART" id="SM00213">
    <property type="entry name" value="UBQ"/>
    <property type="match status" value="1"/>
</dbReference>
<keyword evidence="5" id="KW-1185">Reference proteome</keyword>
<comment type="caution">
    <text evidence="4">The sequence shown here is derived from an EMBL/GenBank/DDBJ whole genome shotgun (WGS) entry which is preliminary data.</text>
</comment>
<dbReference type="InterPro" id="IPR045146">
    <property type="entry name" value="SF3A1"/>
</dbReference>
<dbReference type="AlphaFoldDB" id="A0ABD0ZM31"/>
<feature type="domain" description="Ubiquitin-like" evidence="2">
    <location>
        <begin position="447"/>
        <end position="498"/>
    </location>
</feature>
<dbReference type="InterPro" id="IPR000626">
    <property type="entry name" value="Ubiquitin-like_dom"/>
</dbReference>
<dbReference type="Pfam" id="PF01805">
    <property type="entry name" value="Surp"/>
    <property type="match status" value="2"/>
</dbReference>
<dbReference type="Gene3D" id="1.10.10.790">
    <property type="entry name" value="Surp module"/>
    <property type="match status" value="2"/>
</dbReference>
<keyword evidence="1" id="KW-0507">mRNA processing</keyword>
<evidence type="ECO:0000313" key="5">
    <source>
        <dbReference type="Proteomes" id="UP001558713"/>
    </source>
</evidence>
<dbReference type="Gene3D" id="3.10.20.90">
    <property type="entry name" value="Phosphatidylinositol 3-kinase Catalytic Subunit, Chain A, domain 1"/>
    <property type="match status" value="1"/>
</dbReference>
<dbReference type="InterPro" id="IPR000061">
    <property type="entry name" value="Surp"/>
</dbReference>
<dbReference type="Proteomes" id="UP001558713">
    <property type="component" value="Unassembled WGS sequence"/>
</dbReference>
<gene>
    <name evidence="4" type="ORF">V5N11_035677</name>
</gene>
<name>A0ABD0ZM31_CARAN</name>
<dbReference type="PROSITE" id="PS50053">
    <property type="entry name" value="UBIQUITIN_2"/>
    <property type="match status" value="1"/>
</dbReference>
<feature type="domain" description="SURP motif" evidence="3">
    <location>
        <begin position="230"/>
        <end position="272"/>
    </location>
</feature>
<organism evidence="4 5">
    <name type="scientific">Cardamine amara subsp. amara</name>
    <dbReference type="NCBI Taxonomy" id="228776"/>
    <lineage>
        <taxon>Eukaryota</taxon>
        <taxon>Viridiplantae</taxon>
        <taxon>Streptophyta</taxon>
        <taxon>Embryophyta</taxon>
        <taxon>Tracheophyta</taxon>
        <taxon>Spermatophyta</taxon>
        <taxon>Magnoliopsida</taxon>
        <taxon>eudicotyledons</taxon>
        <taxon>Gunneridae</taxon>
        <taxon>Pentapetalae</taxon>
        <taxon>rosids</taxon>
        <taxon>malvids</taxon>
        <taxon>Brassicales</taxon>
        <taxon>Brassicaceae</taxon>
        <taxon>Cardamineae</taxon>
        <taxon>Cardamine</taxon>
    </lineage>
</organism>
<sequence length="498" mass="56787">MKPVEMKNWNQYPAPPDDNMKSIMLERLSIGGGLEMEEKLKTIYGGGGIRPCSSDPGHQRYNQVLDDLRASFSNGFEGSILASRRGAMSLGIPQGMMRKELDIIKFTVQFVVRYEFSFRKALLRNTRFKFLDESDKRCSFVRGLHRGYSHLIRHCGIHPSGMGAALQVFFTALKAKKHEDDGVLDKVETDSGDFVVVCDEYFAEIENKEPAFRVGIPQGGGMMMRKELGILKFTAQFVVRYGKEFWDGLWDRVSTETEFQFLKRNPANDTFFSKLVRAYGKVIRLWGLRPRKGNNPARMEALLKGFFSAFHAFKAKQEEERDEVVNKVVTDRRDFVVSDEFFQYFLDIEDHTPLPEPQSQKFDELALLSELKFLAQHPGPSTITISDSTPLPERLQMLHEPNIMTHPPPHKFDELAHVSEAQHPGPFTIRISDSTGRVIQITVQSSSEYVAGLKEKIAVETGILANQHKLRGRSGVLEDHMSLAHYNLREEEMLTLSY</sequence>
<dbReference type="SMART" id="SM00648">
    <property type="entry name" value="SWAP"/>
    <property type="match status" value="2"/>
</dbReference>
<accession>A0ABD0ZM31</accession>
<evidence type="ECO:0000259" key="2">
    <source>
        <dbReference type="PROSITE" id="PS50053"/>
    </source>
</evidence>